<dbReference type="CDD" id="cd10527">
    <property type="entry name" value="SET_LSMT"/>
    <property type="match status" value="1"/>
</dbReference>
<feature type="chain" id="PRO_5044750685" description="SET domain-containing protein" evidence="1">
    <location>
        <begin position="17"/>
        <end position="425"/>
    </location>
</feature>
<evidence type="ECO:0000313" key="3">
    <source>
        <dbReference type="Proteomes" id="UP001530315"/>
    </source>
</evidence>
<keyword evidence="3" id="KW-1185">Reference proteome</keyword>
<dbReference type="InterPro" id="IPR046341">
    <property type="entry name" value="SET_dom_sf"/>
</dbReference>
<evidence type="ECO:0000256" key="1">
    <source>
        <dbReference type="SAM" id="SignalP"/>
    </source>
</evidence>
<dbReference type="InterPro" id="IPR050600">
    <property type="entry name" value="SETD3_SETD6_MTase"/>
</dbReference>
<accession>A0ABD3PD88</accession>
<dbReference type="AlphaFoldDB" id="A0ABD3PD88"/>
<evidence type="ECO:0008006" key="4">
    <source>
        <dbReference type="Google" id="ProtNLM"/>
    </source>
</evidence>
<name>A0ABD3PD88_9STRA</name>
<protein>
    <recommendedName>
        <fullName evidence="4">SET domain-containing protein</fullName>
    </recommendedName>
</protein>
<comment type="caution">
    <text evidence="2">The sequence shown here is derived from an EMBL/GenBank/DDBJ whole genome shotgun (WGS) entry which is preliminary data.</text>
</comment>
<sequence>MRVFAILYTLVAFAAAFDGSGASNSGEIGSDDNTKFGDLVAWVRRNGGRVDDRLGLKNHQHGEVSIRGGVALLPLDEGSELLFLPWKLVLGTTGENSTVSEDKCSVLQYYASEVEAGPGSFWYPYLALDDSLSSIGRVPSLWNDSVISELQGLPPFLESTSGLTGWFSSNCVDGVPFSSLPRSNRQALLAAITRAAGMRFLPIYDLLNHHNGMLNTQSKADVKGVTITITRNVTEGQELFMSYRGGKDSTASDTFRRYGFVESWPQHWKLIDDKDGSDASGGMQFLLLPDKVVTIFPTDSILSQIGAPGLQLSDFLASTHNHNQMISVERLIGFSRFGQDLMSSLATTTKEDNVILRNLRLNLSQQNLNSIKSEQLRDLMSAVDYRMQFKESIQMAIDAAEKVLTLIIGHGVKCIQNVEGAGDNK</sequence>
<reference evidence="2 3" key="1">
    <citation type="submission" date="2024-10" db="EMBL/GenBank/DDBJ databases">
        <title>Updated reference genomes for cyclostephanoid diatoms.</title>
        <authorList>
            <person name="Roberts W.R."/>
            <person name="Alverson A.J."/>
        </authorList>
    </citation>
    <scope>NUCLEOTIDE SEQUENCE [LARGE SCALE GENOMIC DNA]</scope>
    <source>
        <strain evidence="2 3">AJA276-08</strain>
    </source>
</reference>
<keyword evidence="1" id="KW-0732">Signal</keyword>
<proteinExistence type="predicted"/>
<dbReference type="PANTHER" id="PTHR13271">
    <property type="entry name" value="UNCHARACTERIZED PUTATIVE METHYLTRANSFERASE"/>
    <property type="match status" value="1"/>
</dbReference>
<dbReference type="Gene3D" id="3.90.1410.10">
    <property type="entry name" value="set domain protein methyltransferase, domain 1"/>
    <property type="match status" value="2"/>
</dbReference>
<dbReference type="Proteomes" id="UP001530315">
    <property type="component" value="Unassembled WGS sequence"/>
</dbReference>
<evidence type="ECO:0000313" key="2">
    <source>
        <dbReference type="EMBL" id="KAL3785181.1"/>
    </source>
</evidence>
<gene>
    <name evidence="2" type="ORF">ACHAW5_011206</name>
</gene>
<feature type="signal peptide" evidence="1">
    <location>
        <begin position="1"/>
        <end position="16"/>
    </location>
</feature>
<dbReference type="SUPFAM" id="SSF82199">
    <property type="entry name" value="SET domain"/>
    <property type="match status" value="1"/>
</dbReference>
<dbReference type="PANTHER" id="PTHR13271:SF151">
    <property type="entry name" value="SET DOMAIN-CONTAINING PROTEIN 4"/>
    <property type="match status" value="1"/>
</dbReference>
<dbReference type="EMBL" id="JALLAZ020000897">
    <property type="protein sequence ID" value="KAL3785181.1"/>
    <property type="molecule type" value="Genomic_DNA"/>
</dbReference>
<organism evidence="2 3">
    <name type="scientific">Stephanodiscus triporus</name>
    <dbReference type="NCBI Taxonomy" id="2934178"/>
    <lineage>
        <taxon>Eukaryota</taxon>
        <taxon>Sar</taxon>
        <taxon>Stramenopiles</taxon>
        <taxon>Ochrophyta</taxon>
        <taxon>Bacillariophyta</taxon>
        <taxon>Coscinodiscophyceae</taxon>
        <taxon>Thalassiosirophycidae</taxon>
        <taxon>Stephanodiscales</taxon>
        <taxon>Stephanodiscaceae</taxon>
        <taxon>Stephanodiscus</taxon>
    </lineage>
</organism>